<sequence length="130" mass="14458">RRFWQPRGPPVNEIKAFFHTMGLCVCLRQRACGRKPLPIDVGAQQEDQEGQAVKGLFRTLCRLWGSSVPAQTGHYGGLGSIGGKRVKRKEISNPTPARGDDGEGEGGVQRGPLRRCSHFWAEKDETRMSR</sequence>
<evidence type="ECO:0000313" key="2">
    <source>
        <dbReference type="EMBL" id="KAK2081314.1"/>
    </source>
</evidence>
<comment type="caution">
    <text evidence="2">The sequence shown here is derived from an EMBL/GenBank/DDBJ whole genome shotgun (WGS) entry which is preliminary data.</text>
</comment>
<feature type="region of interest" description="Disordered" evidence="1">
    <location>
        <begin position="74"/>
        <end position="130"/>
    </location>
</feature>
<protein>
    <submittedName>
        <fullName evidence="2">Uncharacterized protein</fullName>
    </submittedName>
</protein>
<dbReference type="Proteomes" id="UP001266305">
    <property type="component" value="Unassembled WGS sequence"/>
</dbReference>
<dbReference type="EMBL" id="JASSZA010000332">
    <property type="protein sequence ID" value="KAK2081314.1"/>
    <property type="molecule type" value="Genomic_DNA"/>
</dbReference>
<accession>A0ABQ9T996</accession>
<feature type="non-terminal residue" evidence="2">
    <location>
        <position position="1"/>
    </location>
</feature>
<feature type="compositionally biased region" description="Basic and acidic residues" evidence="1">
    <location>
        <begin position="120"/>
        <end position="130"/>
    </location>
</feature>
<evidence type="ECO:0000313" key="3">
    <source>
        <dbReference type="Proteomes" id="UP001266305"/>
    </source>
</evidence>
<reference evidence="2 3" key="1">
    <citation type="submission" date="2023-05" db="EMBL/GenBank/DDBJ databases">
        <title>B98-5 Cell Line De Novo Hybrid Assembly: An Optical Mapping Approach.</title>
        <authorList>
            <person name="Kananen K."/>
            <person name="Auerbach J.A."/>
            <person name="Kautto E."/>
            <person name="Blachly J.S."/>
        </authorList>
    </citation>
    <scope>NUCLEOTIDE SEQUENCE [LARGE SCALE GENOMIC DNA]</scope>
    <source>
        <strain evidence="2">B95-8</strain>
        <tissue evidence="2">Cell line</tissue>
    </source>
</reference>
<name>A0ABQ9T996_SAGOE</name>
<feature type="non-terminal residue" evidence="2">
    <location>
        <position position="130"/>
    </location>
</feature>
<proteinExistence type="predicted"/>
<organism evidence="2 3">
    <name type="scientific">Saguinus oedipus</name>
    <name type="common">Cotton-top tamarin</name>
    <name type="synonym">Oedipomidas oedipus</name>
    <dbReference type="NCBI Taxonomy" id="9490"/>
    <lineage>
        <taxon>Eukaryota</taxon>
        <taxon>Metazoa</taxon>
        <taxon>Chordata</taxon>
        <taxon>Craniata</taxon>
        <taxon>Vertebrata</taxon>
        <taxon>Euteleostomi</taxon>
        <taxon>Mammalia</taxon>
        <taxon>Eutheria</taxon>
        <taxon>Euarchontoglires</taxon>
        <taxon>Primates</taxon>
        <taxon>Haplorrhini</taxon>
        <taxon>Platyrrhini</taxon>
        <taxon>Cebidae</taxon>
        <taxon>Callitrichinae</taxon>
        <taxon>Saguinus</taxon>
    </lineage>
</organism>
<keyword evidence="3" id="KW-1185">Reference proteome</keyword>
<gene>
    <name evidence="2" type="ORF">P7K49_040874</name>
</gene>
<evidence type="ECO:0000256" key="1">
    <source>
        <dbReference type="SAM" id="MobiDB-lite"/>
    </source>
</evidence>